<sequence>MEVDATSDDAHVKRLGEHLDRLEQAQLHDRRRIDWLEDELWAERGVNTELRHALVQVVDWGESVSEWKRGDLSNQAPQDLDWGKFHKLLESPRPRRPPPVVDD</sequence>
<organism evidence="1 2">
    <name type="scientific">[Brevibacterium] flavum</name>
    <dbReference type="NCBI Taxonomy" id="92706"/>
    <lineage>
        <taxon>Bacteria</taxon>
        <taxon>Bacillati</taxon>
        <taxon>Actinomycetota</taxon>
        <taxon>Actinomycetes</taxon>
        <taxon>Mycobacteriales</taxon>
        <taxon>Corynebacteriaceae</taxon>
        <taxon>Corynebacterium</taxon>
    </lineage>
</organism>
<dbReference type="HOGENOM" id="CLU_2259009_0_0_11"/>
<dbReference type="EMBL" id="CP011309">
    <property type="protein sequence ID" value="AKF27770.1"/>
    <property type="molecule type" value="Genomic_DNA"/>
</dbReference>
<gene>
    <name evidence="1" type="ORF">YH66_09510</name>
</gene>
<dbReference type="PATRIC" id="fig|92706.3.peg.1986"/>
<keyword evidence="2" id="KW-1185">Reference proteome</keyword>
<evidence type="ECO:0000313" key="2">
    <source>
        <dbReference type="Proteomes" id="UP000034037"/>
    </source>
</evidence>
<reference evidence="1 2" key="1">
    <citation type="submission" date="2015-04" db="EMBL/GenBank/DDBJ databases">
        <title>Complete Genome Sequence of Brevibacterium flavum ATCC 15168.</title>
        <authorList>
            <person name="Ahn J."/>
            <person name="Park G."/>
            <person name="Jeon W."/>
            <person name="Jang Y."/>
            <person name="Jang M."/>
            <person name="Lee H."/>
            <person name="Lee H."/>
        </authorList>
    </citation>
    <scope>NUCLEOTIDE SEQUENCE [LARGE SCALE GENOMIC DNA]</scope>
    <source>
        <strain evidence="1 2">ATCC 15168</strain>
    </source>
</reference>
<evidence type="ECO:0000313" key="1">
    <source>
        <dbReference type="EMBL" id="AKF27770.1"/>
    </source>
</evidence>
<dbReference type="Proteomes" id="UP000034037">
    <property type="component" value="Chromosome"/>
</dbReference>
<accession>A0A0F6WQT4</accession>
<protein>
    <submittedName>
        <fullName evidence="1">Uncharacterized protein</fullName>
    </submittedName>
</protein>
<dbReference type="AlphaFoldDB" id="A0A0F6WQT4"/>
<proteinExistence type="predicted"/>
<name>A0A0F6WQT4_9CORY</name>